<evidence type="ECO:0000256" key="1">
    <source>
        <dbReference type="ARBA" id="ARBA00004141"/>
    </source>
</evidence>
<dbReference type="GO" id="GO:0016020">
    <property type="term" value="C:membrane"/>
    <property type="evidence" value="ECO:0007669"/>
    <property type="project" value="UniProtKB-SubCell"/>
</dbReference>
<protein>
    <recommendedName>
        <fullName evidence="6">Ion transport domain-containing protein</fullName>
    </recommendedName>
</protein>
<gene>
    <name evidence="7" type="ORF">PBIL07802_LOCUS26504</name>
</gene>
<dbReference type="GO" id="GO:0005216">
    <property type="term" value="F:monoatomic ion channel activity"/>
    <property type="evidence" value="ECO:0007669"/>
    <property type="project" value="InterPro"/>
</dbReference>
<evidence type="ECO:0000256" key="3">
    <source>
        <dbReference type="ARBA" id="ARBA00022989"/>
    </source>
</evidence>
<keyword evidence="4 5" id="KW-0472">Membrane</keyword>
<evidence type="ECO:0000256" key="4">
    <source>
        <dbReference type="ARBA" id="ARBA00023136"/>
    </source>
</evidence>
<evidence type="ECO:0000259" key="6">
    <source>
        <dbReference type="Pfam" id="PF00520"/>
    </source>
</evidence>
<dbReference type="PANTHER" id="PTHR13715">
    <property type="entry name" value="RYANODINE RECEPTOR AND IP3 RECEPTOR"/>
    <property type="match status" value="1"/>
</dbReference>
<proteinExistence type="predicted"/>
<accession>A0A7S3GF30</accession>
<dbReference type="EMBL" id="HBIB01040674">
    <property type="protein sequence ID" value="CAE0264200.1"/>
    <property type="molecule type" value="Transcribed_RNA"/>
</dbReference>
<feature type="domain" description="Ion transport" evidence="6">
    <location>
        <begin position="78"/>
        <end position="217"/>
    </location>
</feature>
<keyword evidence="2 5" id="KW-0812">Transmembrane</keyword>
<dbReference type="Pfam" id="PF00520">
    <property type="entry name" value="Ion_trans"/>
    <property type="match status" value="1"/>
</dbReference>
<feature type="transmembrane region" description="Helical" evidence="5">
    <location>
        <begin position="118"/>
        <end position="140"/>
    </location>
</feature>
<dbReference type="Gene3D" id="1.10.287.70">
    <property type="match status" value="1"/>
</dbReference>
<dbReference type="InterPro" id="IPR005821">
    <property type="entry name" value="Ion_trans_dom"/>
</dbReference>
<dbReference type="PANTHER" id="PTHR13715:SF99">
    <property type="entry name" value="INOSITOL 1,4,5-TRISPHOSPHATE RECEPTOR-LIKE PROTEIN A"/>
    <property type="match status" value="1"/>
</dbReference>
<feature type="transmembrane region" description="Helical" evidence="5">
    <location>
        <begin position="12"/>
        <end position="38"/>
    </location>
</feature>
<dbReference type="InterPro" id="IPR015925">
    <property type="entry name" value="Ryanodine_IP3_receptor"/>
</dbReference>
<sequence>MEYPMPLRYPIYVAGFAHLFFAILRCISYCIAYVPVIIATRVDEDYQRSTSRGKRTCDRFIALFRTGRFDYELAHVVFSALGATVSPLWFTPHMLDLGVRNRLLAYILKSVTGNLRNLGIALFFGIVVIYLYAVIGFYFFQGQYEFGMGEKFECTSLYGCIRDFIDYGFRGPPVWYEPTNFSQFIFDSTYYIFVIVILLAIISGIIIDSFAAQRESKQEIEDNQNNTCFICGKTRDVIDRHGNGFQRHIQQDHNMWNYVYFHMYLEEKSPTDYTGQESYIRKQIDAFKIGYFPVDRCISVEQAIGRVKDEE</sequence>
<reference evidence="7" key="1">
    <citation type="submission" date="2021-01" db="EMBL/GenBank/DDBJ databases">
        <authorList>
            <person name="Corre E."/>
            <person name="Pelletier E."/>
            <person name="Niang G."/>
            <person name="Scheremetjew M."/>
            <person name="Finn R."/>
            <person name="Kale V."/>
            <person name="Holt S."/>
            <person name="Cochrane G."/>
            <person name="Meng A."/>
            <person name="Brown T."/>
            <person name="Cohen L."/>
        </authorList>
    </citation>
    <scope>NUCLEOTIDE SEQUENCE</scope>
    <source>
        <strain evidence="7">NIES-2562</strain>
    </source>
</reference>
<name>A0A7S3GF30_9EUKA</name>
<dbReference type="AlphaFoldDB" id="A0A7S3GF30"/>
<evidence type="ECO:0000256" key="2">
    <source>
        <dbReference type="ARBA" id="ARBA00022692"/>
    </source>
</evidence>
<evidence type="ECO:0000313" key="7">
    <source>
        <dbReference type="EMBL" id="CAE0264200.1"/>
    </source>
</evidence>
<dbReference type="GO" id="GO:0006816">
    <property type="term" value="P:calcium ion transport"/>
    <property type="evidence" value="ECO:0007669"/>
    <property type="project" value="InterPro"/>
</dbReference>
<evidence type="ECO:0000256" key="5">
    <source>
        <dbReference type="SAM" id="Phobius"/>
    </source>
</evidence>
<feature type="transmembrane region" description="Helical" evidence="5">
    <location>
        <begin position="190"/>
        <end position="211"/>
    </location>
</feature>
<organism evidence="7">
    <name type="scientific">Palpitomonas bilix</name>
    <dbReference type="NCBI Taxonomy" id="652834"/>
    <lineage>
        <taxon>Eukaryota</taxon>
        <taxon>Eukaryota incertae sedis</taxon>
    </lineage>
</organism>
<keyword evidence="3 5" id="KW-1133">Transmembrane helix</keyword>
<comment type="subcellular location">
    <subcellularLocation>
        <location evidence="1">Membrane</location>
        <topology evidence="1">Multi-pass membrane protein</topology>
    </subcellularLocation>
</comment>